<keyword evidence="2" id="KW-1185">Reference proteome</keyword>
<evidence type="ECO:0000313" key="3">
    <source>
        <dbReference type="WBParaSite" id="PSAMB.scaffold3807size16831.g22579.t1"/>
    </source>
</evidence>
<organism evidence="2 3">
    <name type="scientific">Plectus sambesii</name>
    <dbReference type="NCBI Taxonomy" id="2011161"/>
    <lineage>
        <taxon>Eukaryota</taxon>
        <taxon>Metazoa</taxon>
        <taxon>Ecdysozoa</taxon>
        <taxon>Nematoda</taxon>
        <taxon>Chromadorea</taxon>
        <taxon>Plectida</taxon>
        <taxon>Plectina</taxon>
        <taxon>Plectoidea</taxon>
        <taxon>Plectidae</taxon>
        <taxon>Plectus</taxon>
    </lineage>
</organism>
<evidence type="ECO:0000256" key="1">
    <source>
        <dbReference type="SAM" id="MobiDB-lite"/>
    </source>
</evidence>
<protein>
    <submittedName>
        <fullName evidence="3">Uncharacterized protein</fullName>
    </submittedName>
</protein>
<dbReference type="AlphaFoldDB" id="A0A914WCY6"/>
<feature type="compositionally biased region" description="Basic residues" evidence="1">
    <location>
        <begin position="59"/>
        <end position="78"/>
    </location>
</feature>
<dbReference type="WBParaSite" id="PSAMB.scaffold3807size16831.g22579.t1">
    <property type="protein sequence ID" value="PSAMB.scaffold3807size16831.g22579.t1"/>
    <property type="gene ID" value="PSAMB.scaffold3807size16831.g22579"/>
</dbReference>
<feature type="compositionally biased region" description="Basic and acidic residues" evidence="1">
    <location>
        <begin position="18"/>
        <end position="32"/>
    </location>
</feature>
<sequence>MDGWSGWIAVRGEIAADKRPFRQSQTDRRRIDPPLFPSRRALRYGQEKNERLDVADRKTSHRRVTNQARIGRRRRRWGGKQTSASTDGHDDTHTTMRSRRCRRRDDRGRARRRFFNRLGIDRRCWLVVRGDAVHRLPIEPFFKTTAAASALQKNVSFFSAPRPVRIRHNRRVLQKAASTQRVHCANYKLLPFESRHTNCETRWSTDGPMWRRRHAINCKGTIDCRPTANEHHREPANGRQTVAPCESAGRKSVFLPFSTSNDGQFGALPNRCHQYTPGRA</sequence>
<accession>A0A914WCY6</accession>
<feature type="region of interest" description="Disordered" evidence="1">
    <location>
        <begin position="47"/>
        <end position="106"/>
    </location>
</feature>
<dbReference type="Proteomes" id="UP000887566">
    <property type="component" value="Unplaced"/>
</dbReference>
<proteinExistence type="predicted"/>
<name>A0A914WCY6_9BILA</name>
<evidence type="ECO:0000313" key="2">
    <source>
        <dbReference type="Proteomes" id="UP000887566"/>
    </source>
</evidence>
<feature type="compositionally biased region" description="Basic and acidic residues" evidence="1">
    <location>
        <begin position="47"/>
        <end position="58"/>
    </location>
</feature>
<feature type="region of interest" description="Disordered" evidence="1">
    <location>
        <begin position="18"/>
        <end position="37"/>
    </location>
</feature>
<reference evidence="3" key="1">
    <citation type="submission" date="2022-11" db="UniProtKB">
        <authorList>
            <consortium name="WormBaseParasite"/>
        </authorList>
    </citation>
    <scope>IDENTIFICATION</scope>
</reference>